<dbReference type="EMBL" id="CP066308">
    <property type="protein sequence ID" value="QQE74121.1"/>
    <property type="molecule type" value="Genomic_DNA"/>
</dbReference>
<sequence length="128" mass="14456">MTVMEELVIWLLAAYGGSSLLVGLANWWMGRRGNDVSPSGEHYRLLLFNSGDVVEQVVRKLQFHSYVRGVPISISYQDDGSVDDTIRIMAVLERTDYPCRREEPEGAMSASPVMTIDLRREGEQQHAQ</sequence>
<reference evidence="2 4" key="1">
    <citation type="submission" date="2020-12" db="EMBL/GenBank/DDBJ databases">
        <title>strain FJAT-54423T represents a novel species of the genus Brevibacillus.</title>
        <authorList>
            <person name="Tang R."/>
        </authorList>
    </citation>
    <scope>NUCLEOTIDE SEQUENCE [LARGE SCALE GENOMIC DNA]</scope>
    <source>
        <strain evidence="2 4">FJAT-54423</strain>
    </source>
</reference>
<dbReference type="KEGG" id="bcop:JD108_20155"/>
<dbReference type="Proteomes" id="UP000595847">
    <property type="component" value="Chromosome"/>
</dbReference>
<reference evidence="3" key="2">
    <citation type="submission" date="2021-04" db="EMBL/GenBank/DDBJ databases">
        <title>Brevibacillus composti FJAT-54423, complete genome.</title>
        <authorList>
            <person name="Tang R."/>
        </authorList>
    </citation>
    <scope>NUCLEOTIDE SEQUENCE</scope>
    <source>
        <strain evidence="3">FJAT-54424</strain>
    </source>
</reference>
<evidence type="ECO:0000313" key="5">
    <source>
        <dbReference type="Proteomes" id="UP000677234"/>
    </source>
</evidence>
<keyword evidence="5" id="KW-1185">Reference proteome</keyword>
<evidence type="ECO:0000313" key="4">
    <source>
        <dbReference type="Proteomes" id="UP000595847"/>
    </source>
</evidence>
<evidence type="ECO:0000256" key="1">
    <source>
        <dbReference type="SAM" id="Phobius"/>
    </source>
</evidence>
<keyword evidence="1" id="KW-1133">Transmembrane helix</keyword>
<organism evidence="2 4">
    <name type="scientific">Brevibacillus composti</name>
    <dbReference type="NCBI Taxonomy" id="2796470"/>
    <lineage>
        <taxon>Bacteria</taxon>
        <taxon>Bacillati</taxon>
        <taxon>Bacillota</taxon>
        <taxon>Bacilli</taxon>
        <taxon>Bacillales</taxon>
        <taxon>Paenibacillaceae</taxon>
        <taxon>Brevibacillus</taxon>
    </lineage>
</organism>
<accession>A0A7T5EKD0</accession>
<feature type="transmembrane region" description="Helical" evidence="1">
    <location>
        <begin position="7"/>
        <end position="29"/>
    </location>
</feature>
<dbReference type="EMBL" id="CP073708">
    <property type="protein sequence ID" value="QUO41205.1"/>
    <property type="molecule type" value="Genomic_DNA"/>
</dbReference>
<keyword evidence="2" id="KW-0808">Transferase</keyword>
<dbReference type="GO" id="GO:0016740">
    <property type="term" value="F:transferase activity"/>
    <property type="evidence" value="ECO:0007669"/>
    <property type="project" value="UniProtKB-KW"/>
</dbReference>
<keyword evidence="1" id="KW-0812">Transmembrane</keyword>
<evidence type="ECO:0000313" key="2">
    <source>
        <dbReference type="EMBL" id="QQE74121.1"/>
    </source>
</evidence>
<name>A0A7T5EKD0_9BACL</name>
<dbReference type="Proteomes" id="UP000677234">
    <property type="component" value="Chromosome"/>
</dbReference>
<proteinExistence type="predicted"/>
<evidence type="ECO:0000313" key="3">
    <source>
        <dbReference type="EMBL" id="QUO41205.1"/>
    </source>
</evidence>
<gene>
    <name evidence="2" type="ORF">JD108_20155</name>
    <name evidence="3" type="ORF">KDJ56_20090</name>
</gene>
<protein>
    <submittedName>
        <fullName evidence="2">Glycosyltransferase family 2 protein</fullName>
    </submittedName>
</protein>
<keyword evidence="1" id="KW-0472">Membrane</keyword>
<dbReference type="AlphaFoldDB" id="A0A7T5EKD0"/>